<dbReference type="PANTHER" id="PTHR43774">
    <property type="entry name" value="PEPTIDE METHIONINE SULFOXIDE REDUCTASE"/>
    <property type="match status" value="1"/>
</dbReference>
<feature type="active site" evidence="4">
    <location>
        <position position="59"/>
    </location>
</feature>
<name>A0A517XYD4_9BACT</name>
<dbReference type="RefSeq" id="WP_145242287.1">
    <property type="nucleotide sequence ID" value="NZ_CP036273.1"/>
</dbReference>
<comment type="function">
    <text evidence="4">Has an important function as a repair enzyme for proteins that have been inactivated by oxidation. Catalyzes the reversible oxidation-reduction of methionine sulfoxide in proteins to methionine.</text>
</comment>
<dbReference type="EC" id="1.8.4.11" evidence="4"/>
<keyword evidence="7" id="KW-1185">Reference proteome</keyword>
<proteinExistence type="inferred from homology"/>
<dbReference type="KEGG" id="uli:ETAA1_44830"/>
<dbReference type="AlphaFoldDB" id="A0A517XYD4"/>
<sequence length="226" mass="24983">MWVRLLPLALVAAGVAVAVFTLTHRDAPMPTDLPTLTADELGPTTAAAGDEVATFGTGCFWCTEAVFQQIRGVKRVVSGYTGGQRPNPTYEQICTGTTGHAEAVQVTFDPAVVSYPELLEVFWRSHDPTTLNRQGADVGTQYRSAIFYHTDRQRELADRYKRKVDEAGVFASPIVTEITPAATFYPAEAYHQNFFNDNPRQPYCRAVVGPKVEKLRQVFKGRLLAE</sequence>
<dbReference type="HAMAP" id="MF_01401">
    <property type="entry name" value="MsrA"/>
    <property type="match status" value="1"/>
</dbReference>
<comment type="similarity">
    <text evidence="4">Belongs to the MsrA Met sulfoxide reductase family.</text>
</comment>
<reference evidence="6 7" key="1">
    <citation type="submission" date="2019-02" db="EMBL/GenBank/DDBJ databases">
        <title>Deep-cultivation of Planctomycetes and their phenomic and genomic characterization uncovers novel biology.</title>
        <authorList>
            <person name="Wiegand S."/>
            <person name="Jogler M."/>
            <person name="Boedeker C."/>
            <person name="Pinto D."/>
            <person name="Vollmers J."/>
            <person name="Rivas-Marin E."/>
            <person name="Kohn T."/>
            <person name="Peeters S.H."/>
            <person name="Heuer A."/>
            <person name="Rast P."/>
            <person name="Oberbeckmann S."/>
            <person name="Bunk B."/>
            <person name="Jeske O."/>
            <person name="Meyerdierks A."/>
            <person name="Storesund J.E."/>
            <person name="Kallscheuer N."/>
            <person name="Luecker S."/>
            <person name="Lage O.M."/>
            <person name="Pohl T."/>
            <person name="Merkel B.J."/>
            <person name="Hornburger P."/>
            <person name="Mueller R.-W."/>
            <person name="Bruemmer F."/>
            <person name="Labrenz M."/>
            <person name="Spormann A.M."/>
            <person name="Op den Camp H."/>
            <person name="Overmann J."/>
            <person name="Amann R."/>
            <person name="Jetten M.S.M."/>
            <person name="Mascher T."/>
            <person name="Medema M.H."/>
            <person name="Devos D.P."/>
            <person name="Kaster A.-K."/>
            <person name="Ovreas L."/>
            <person name="Rohde M."/>
            <person name="Galperin M.Y."/>
            <person name="Jogler C."/>
        </authorList>
    </citation>
    <scope>NUCLEOTIDE SEQUENCE [LARGE SCALE GENOMIC DNA]</scope>
    <source>
        <strain evidence="6 7">ETA_A1</strain>
    </source>
</reference>
<dbReference type="EMBL" id="CP036273">
    <property type="protein sequence ID" value="QDU22501.1"/>
    <property type="molecule type" value="Genomic_DNA"/>
</dbReference>
<dbReference type="Pfam" id="PF01625">
    <property type="entry name" value="PMSR"/>
    <property type="match status" value="1"/>
</dbReference>
<dbReference type="GO" id="GO:0033744">
    <property type="term" value="F:L-methionine:thioredoxin-disulfide S-oxidoreductase activity"/>
    <property type="evidence" value="ECO:0007669"/>
    <property type="project" value="RHEA"/>
</dbReference>
<dbReference type="PANTHER" id="PTHR43774:SF1">
    <property type="entry name" value="PEPTIDE METHIONINE SULFOXIDE REDUCTASE MSRA 2"/>
    <property type="match status" value="1"/>
</dbReference>
<evidence type="ECO:0000256" key="2">
    <source>
        <dbReference type="ARBA" id="ARBA00047806"/>
    </source>
</evidence>
<dbReference type="SUPFAM" id="SSF55068">
    <property type="entry name" value="Peptide methionine sulfoxide reductase"/>
    <property type="match status" value="1"/>
</dbReference>
<feature type="domain" description="Peptide methionine sulphoxide reductase MsrA" evidence="5">
    <location>
        <begin position="53"/>
        <end position="204"/>
    </location>
</feature>
<evidence type="ECO:0000256" key="4">
    <source>
        <dbReference type="HAMAP-Rule" id="MF_01401"/>
    </source>
</evidence>
<accession>A0A517XYD4</accession>
<dbReference type="GO" id="GO:0008113">
    <property type="term" value="F:peptide-methionine (S)-S-oxide reductase activity"/>
    <property type="evidence" value="ECO:0007669"/>
    <property type="project" value="UniProtKB-UniRule"/>
</dbReference>
<comment type="catalytic activity">
    <reaction evidence="2 4">
        <text>L-methionyl-[protein] + [thioredoxin]-disulfide + H2O = L-methionyl-(S)-S-oxide-[protein] + [thioredoxin]-dithiol</text>
        <dbReference type="Rhea" id="RHEA:14217"/>
        <dbReference type="Rhea" id="RHEA-COMP:10698"/>
        <dbReference type="Rhea" id="RHEA-COMP:10700"/>
        <dbReference type="Rhea" id="RHEA-COMP:12313"/>
        <dbReference type="Rhea" id="RHEA-COMP:12315"/>
        <dbReference type="ChEBI" id="CHEBI:15377"/>
        <dbReference type="ChEBI" id="CHEBI:16044"/>
        <dbReference type="ChEBI" id="CHEBI:29950"/>
        <dbReference type="ChEBI" id="CHEBI:44120"/>
        <dbReference type="ChEBI" id="CHEBI:50058"/>
        <dbReference type="EC" id="1.8.4.11"/>
    </reaction>
</comment>
<evidence type="ECO:0000259" key="5">
    <source>
        <dbReference type="Pfam" id="PF01625"/>
    </source>
</evidence>
<dbReference type="InterPro" id="IPR036509">
    <property type="entry name" value="Met_Sox_Rdtase_MsrA_sf"/>
</dbReference>
<gene>
    <name evidence="4 6" type="primary">msrA</name>
    <name evidence="6" type="ORF">ETAA1_44830</name>
</gene>
<comment type="catalytic activity">
    <reaction evidence="3 4">
        <text>[thioredoxin]-disulfide + L-methionine + H2O = L-methionine (S)-S-oxide + [thioredoxin]-dithiol</text>
        <dbReference type="Rhea" id="RHEA:19993"/>
        <dbReference type="Rhea" id="RHEA-COMP:10698"/>
        <dbReference type="Rhea" id="RHEA-COMP:10700"/>
        <dbReference type="ChEBI" id="CHEBI:15377"/>
        <dbReference type="ChEBI" id="CHEBI:29950"/>
        <dbReference type="ChEBI" id="CHEBI:50058"/>
        <dbReference type="ChEBI" id="CHEBI:57844"/>
        <dbReference type="ChEBI" id="CHEBI:58772"/>
        <dbReference type="EC" id="1.8.4.11"/>
    </reaction>
</comment>
<evidence type="ECO:0000256" key="3">
    <source>
        <dbReference type="ARBA" id="ARBA00048782"/>
    </source>
</evidence>
<protein>
    <recommendedName>
        <fullName evidence="4">Peptide methionine sulfoxide reductase MsrA</fullName>
        <shortName evidence="4">Protein-methionine-S-oxide reductase</shortName>
        <ecNumber evidence="4">1.8.4.11</ecNumber>
    </recommendedName>
    <alternativeName>
        <fullName evidence="4">Peptide-methionine (S)-S-oxide reductase</fullName>
        <shortName evidence="4">Peptide Met(O) reductase</shortName>
    </alternativeName>
</protein>
<evidence type="ECO:0000313" key="7">
    <source>
        <dbReference type="Proteomes" id="UP000319576"/>
    </source>
</evidence>
<dbReference type="InterPro" id="IPR002569">
    <property type="entry name" value="Met_Sox_Rdtase_MsrA_dom"/>
</dbReference>
<evidence type="ECO:0000313" key="6">
    <source>
        <dbReference type="EMBL" id="QDU22501.1"/>
    </source>
</evidence>
<dbReference type="NCBIfam" id="TIGR00401">
    <property type="entry name" value="msrA"/>
    <property type="match status" value="1"/>
</dbReference>
<organism evidence="6 7">
    <name type="scientific">Urbifossiella limnaea</name>
    <dbReference type="NCBI Taxonomy" id="2528023"/>
    <lineage>
        <taxon>Bacteria</taxon>
        <taxon>Pseudomonadati</taxon>
        <taxon>Planctomycetota</taxon>
        <taxon>Planctomycetia</taxon>
        <taxon>Gemmatales</taxon>
        <taxon>Gemmataceae</taxon>
        <taxon>Urbifossiella</taxon>
    </lineage>
</organism>
<keyword evidence="1 4" id="KW-0560">Oxidoreductase</keyword>
<evidence type="ECO:0000256" key="1">
    <source>
        <dbReference type="ARBA" id="ARBA00023002"/>
    </source>
</evidence>
<dbReference type="Gene3D" id="3.30.1060.10">
    <property type="entry name" value="Peptide methionine sulphoxide reductase MsrA"/>
    <property type="match status" value="1"/>
</dbReference>
<dbReference type="Proteomes" id="UP000319576">
    <property type="component" value="Chromosome"/>
</dbReference>
<dbReference type="OrthoDB" id="4174719at2"/>